<feature type="region of interest" description="Disordered" evidence="1">
    <location>
        <begin position="181"/>
        <end position="203"/>
    </location>
</feature>
<proteinExistence type="predicted"/>
<organism evidence="2 3">
    <name type="scientific">Pseudopithomyces chartarum</name>
    <dbReference type="NCBI Taxonomy" id="1892770"/>
    <lineage>
        <taxon>Eukaryota</taxon>
        <taxon>Fungi</taxon>
        <taxon>Dikarya</taxon>
        <taxon>Ascomycota</taxon>
        <taxon>Pezizomycotina</taxon>
        <taxon>Dothideomycetes</taxon>
        <taxon>Pleosporomycetidae</taxon>
        <taxon>Pleosporales</taxon>
        <taxon>Massarineae</taxon>
        <taxon>Didymosphaeriaceae</taxon>
        <taxon>Pseudopithomyces</taxon>
    </lineage>
</organism>
<dbReference type="AlphaFoldDB" id="A0AAN6RL57"/>
<reference evidence="2 3" key="1">
    <citation type="submission" date="2021-02" db="EMBL/GenBank/DDBJ databases">
        <title>Genome assembly of Pseudopithomyces chartarum.</title>
        <authorList>
            <person name="Jauregui R."/>
            <person name="Singh J."/>
            <person name="Voisey C."/>
        </authorList>
    </citation>
    <scope>NUCLEOTIDE SEQUENCE [LARGE SCALE GENOMIC DNA]</scope>
    <source>
        <strain evidence="2 3">AGR01</strain>
    </source>
</reference>
<gene>
    <name evidence="2" type="ORF">GRF29_19g2067051</name>
</gene>
<comment type="caution">
    <text evidence="2">The sequence shown here is derived from an EMBL/GenBank/DDBJ whole genome shotgun (WGS) entry which is preliminary data.</text>
</comment>
<evidence type="ECO:0000313" key="3">
    <source>
        <dbReference type="Proteomes" id="UP001280581"/>
    </source>
</evidence>
<sequence>MTPGHGRLVSPNRREPGAETLSSSSELIPAASHVFHLKPNGREIFPLRTRRAGGSWDEGCTVDCSATAKRNAGEGVGRPEICREPASVQHDLHGCRESLPYSRDRVLRNDARIVPPHFIISTTLPFSSPPAGPSAGVVAAAMDTRRASRRASRNLSYNNGIVDHLSTPLYAIPWTASNPTIPLSRSQTRSRPSSPSLFPRGRRRHPRHFAEACALVCSMPHCEGAPTRLVEWLQQINKAVAGEHRPPPVSALPKSRCVTRSFRDAAERLRTGARGSCPSLLSPLRDPPQRACPCFQSIALGSLVEFDHCEVQRAALELHPCPVLHPSTNGQIEGHMPLPLYHALHQYLGPFHKSTDESFCVASIGRAVRPAIISPKGPRPIREDRLPMEIAVRWHL</sequence>
<evidence type="ECO:0000313" key="2">
    <source>
        <dbReference type="EMBL" id="KAK3215046.1"/>
    </source>
</evidence>
<keyword evidence="3" id="KW-1185">Reference proteome</keyword>
<evidence type="ECO:0000256" key="1">
    <source>
        <dbReference type="SAM" id="MobiDB-lite"/>
    </source>
</evidence>
<accession>A0AAN6RL57</accession>
<protein>
    <submittedName>
        <fullName evidence="2">Uncharacterized protein</fullName>
    </submittedName>
</protein>
<name>A0AAN6RL57_9PLEO</name>
<feature type="compositionally biased region" description="Low complexity" evidence="1">
    <location>
        <begin position="182"/>
        <end position="199"/>
    </location>
</feature>
<dbReference type="Proteomes" id="UP001280581">
    <property type="component" value="Unassembled WGS sequence"/>
</dbReference>
<feature type="region of interest" description="Disordered" evidence="1">
    <location>
        <begin position="1"/>
        <end position="25"/>
    </location>
</feature>
<dbReference type="EMBL" id="WVTA01000003">
    <property type="protein sequence ID" value="KAK3215046.1"/>
    <property type="molecule type" value="Genomic_DNA"/>
</dbReference>